<reference evidence="2" key="1">
    <citation type="submission" date="2009-04" db="EMBL/GenBank/DDBJ databases">
        <authorList>
            <person name="Kappmeyer L."/>
            <person name="Thiagarajan M."/>
            <person name="Herndon D."/>
            <person name="Caler E."/>
            <person name="Galinsky K."/>
            <person name="Inman J."/>
            <person name="Schobel S."/>
            <person name="Amedeo P."/>
            <person name="Watkins K."/>
            <person name="Bradley B."/>
            <person name="Sosa J."/>
            <person name="Sarmiento M."/>
            <person name="Fedorova N."/>
            <person name="Brayton K."/>
            <person name="Lau A."/>
            <person name="Nene V."/>
            <person name="Djikeng A."/>
            <person name="Knowles D."/>
        </authorList>
    </citation>
    <scope>NUCLEOTIDE SEQUENCE</scope>
    <source>
        <strain evidence="2">WA</strain>
    </source>
</reference>
<gene>
    <name evidence="2" type="ORF">BEWA_045810</name>
</gene>
<keyword evidence="1" id="KW-0732">Signal</keyword>
<evidence type="ECO:0000256" key="1">
    <source>
        <dbReference type="SAM" id="SignalP"/>
    </source>
</evidence>
<dbReference type="eggNOG" id="ENOG502QWTW">
    <property type="taxonomic scope" value="Eukaryota"/>
</dbReference>
<organism evidence="2 3">
    <name type="scientific">Theileria equi strain WA</name>
    <dbReference type="NCBI Taxonomy" id="1537102"/>
    <lineage>
        <taxon>Eukaryota</taxon>
        <taxon>Sar</taxon>
        <taxon>Alveolata</taxon>
        <taxon>Apicomplexa</taxon>
        <taxon>Aconoidasida</taxon>
        <taxon>Piroplasmida</taxon>
        <taxon>Theileriidae</taxon>
        <taxon>Theileria</taxon>
    </lineage>
</organism>
<dbReference type="VEuPathDB" id="PiroplasmaDB:BEWA_045810"/>
<dbReference type="GeneID" id="15804229"/>
<dbReference type="AlphaFoldDB" id="L1L9M0"/>
<feature type="chain" id="PRO_5003952247" evidence="1">
    <location>
        <begin position="19"/>
        <end position="381"/>
    </location>
</feature>
<comment type="caution">
    <text evidence="2">The sequence shown here is derived from an EMBL/GenBank/DDBJ whole genome shotgun (WGS) entry which is preliminary data.</text>
</comment>
<dbReference type="RefSeq" id="XP_004831569.1">
    <property type="nucleotide sequence ID" value="XM_004831512.1"/>
</dbReference>
<dbReference type="EMBL" id="ACOU01000007">
    <property type="protein sequence ID" value="EKX72117.1"/>
    <property type="molecule type" value="Genomic_DNA"/>
</dbReference>
<evidence type="ECO:0000313" key="3">
    <source>
        <dbReference type="Proteomes" id="UP000031512"/>
    </source>
</evidence>
<protein>
    <submittedName>
        <fullName evidence="2">Signal peptide containing protein</fullName>
    </submittedName>
</protein>
<sequence length="381" mass="42937">MRISELLWALWLVGVCYCNNESETNPLLFDAGMTRDDCLSVLNLKAKADAKVSNLTYDGEHVWSGVGIIYNSLCSFVTIYFDDDLPLLIVIKIKGFFGRDSTVYKHYDGKKWQNGNENDHNSRLTVLKEKCESNSESENPICLECSSSHPTNEASREECKFTPKRDPNVLDISNPDNSEVRFKAGNKNGVKCESYCPKEGHCISSVMDGRIALWIGLEGERCEFVTLLSKGDLTLLALDIKDGGDTDTRYFEKNYDEWDDLPGNKFHSILCMMMGMSGQSFQSYKHSNRSHVFITCAVFILTSVTEIDLEKTVALFQYYDEDTKCAIVSDQNFEDKSIPMSLIGCSQDHLVAGDELNLHCHEDAIVKITLPTSVLSRIKKK</sequence>
<accession>L1L9M0</accession>
<feature type="signal peptide" evidence="1">
    <location>
        <begin position="1"/>
        <end position="18"/>
    </location>
</feature>
<proteinExistence type="predicted"/>
<dbReference type="OrthoDB" id="10259892at2759"/>
<keyword evidence="3" id="KW-1185">Reference proteome</keyword>
<dbReference type="KEGG" id="beq:BEWA_045810"/>
<name>L1L9M0_THEEQ</name>
<dbReference type="Proteomes" id="UP000031512">
    <property type="component" value="Unassembled WGS sequence"/>
</dbReference>
<reference evidence="2" key="2">
    <citation type="journal article" date="2012" name="BMC Genomics">
        <title>Comparative genomic analysis and phylogenetic position of Theileria equi.</title>
        <authorList>
            <person name="Kappmeyer L.S."/>
            <person name="Thiagarajan M."/>
            <person name="Herndon D.R."/>
            <person name="Ramsay J.D."/>
            <person name="Caler E."/>
            <person name="Djikeng A."/>
            <person name="Gillespie J.J."/>
            <person name="Lau A.O."/>
            <person name="Roalson E.H."/>
            <person name="Silva J.C."/>
            <person name="Silva M.G."/>
            <person name="Suarez C.E."/>
            <person name="Ueti M.W."/>
            <person name="Nene V.M."/>
            <person name="Mealey R.H."/>
            <person name="Knowles D.P."/>
            <person name="Brayton K.A."/>
        </authorList>
    </citation>
    <scope>NUCLEOTIDE SEQUENCE [LARGE SCALE GENOMIC DNA]</scope>
    <source>
        <strain evidence="2">WA</strain>
    </source>
</reference>
<evidence type="ECO:0000313" key="2">
    <source>
        <dbReference type="EMBL" id="EKX72117.1"/>
    </source>
</evidence>